<gene>
    <name evidence="1" type="ORF">CHS0354_028423</name>
</gene>
<sequence>MSKSLSKHKVLHCNTPQELLAIVSAPRSFPSYLHSEKVLFPNTNAEKMVASTSRIMYWICPEKLSSYLDLKNHLMDSPHSCKRVICPWCTREQTTYKSNTELKIHVERQHGSLLKALVRAMGSGCPYMGVDYANLNKSSSVGLAVIY</sequence>
<comment type="caution">
    <text evidence="1">The sequence shown here is derived from an EMBL/GenBank/DDBJ whole genome shotgun (WGS) entry which is preliminary data.</text>
</comment>
<dbReference type="AlphaFoldDB" id="A0AAE0VW74"/>
<reference evidence="1" key="2">
    <citation type="journal article" date="2021" name="Genome Biol. Evol.">
        <title>Developing a high-quality reference genome for a parasitic bivalve with doubly uniparental inheritance (Bivalvia: Unionida).</title>
        <authorList>
            <person name="Smith C.H."/>
        </authorList>
    </citation>
    <scope>NUCLEOTIDE SEQUENCE</scope>
    <source>
        <strain evidence="1">CHS0354</strain>
        <tissue evidence="1">Mantle</tissue>
    </source>
</reference>
<accession>A0AAE0VW74</accession>
<reference evidence="1" key="1">
    <citation type="journal article" date="2021" name="Genome Biol. Evol.">
        <title>A High-Quality Reference Genome for a Parasitic Bivalve with Doubly Uniparental Inheritance (Bivalvia: Unionida).</title>
        <authorList>
            <person name="Smith C.H."/>
        </authorList>
    </citation>
    <scope>NUCLEOTIDE SEQUENCE</scope>
    <source>
        <strain evidence="1">CHS0354</strain>
    </source>
</reference>
<dbReference type="EMBL" id="JAEAOA010001700">
    <property type="protein sequence ID" value="KAK3591315.1"/>
    <property type="molecule type" value="Genomic_DNA"/>
</dbReference>
<evidence type="ECO:0000313" key="1">
    <source>
        <dbReference type="EMBL" id="KAK3591315.1"/>
    </source>
</evidence>
<dbReference type="Proteomes" id="UP001195483">
    <property type="component" value="Unassembled WGS sequence"/>
</dbReference>
<name>A0AAE0VW74_9BIVA</name>
<evidence type="ECO:0000313" key="2">
    <source>
        <dbReference type="Proteomes" id="UP001195483"/>
    </source>
</evidence>
<keyword evidence="2" id="KW-1185">Reference proteome</keyword>
<reference evidence="1" key="3">
    <citation type="submission" date="2023-05" db="EMBL/GenBank/DDBJ databases">
        <authorList>
            <person name="Smith C.H."/>
        </authorList>
    </citation>
    <scope>NUCLEOTIDE SEQUENCE</scope>
    <source>
        <strain evidence="1">CHS0354</strain>
        <tissue evidence="1">Mantle</tissue>
    </source>
</reference>
<protein>
    <submittedName>
        <fullName evidence="1">Uncharacterized protein</fullName>
    </submittedName>
</protein>
<proteinExistence type="predicted"/>
<organism evidence="1 2">
    <name type="scientific">Potamilus streckersoni</name>
    <dbReference type="NCBI Taxonomy" id="2493646"/>
    <lineage>
        <taxon>Eukaryota</taxon>
        <taxon>Metazoa</taxon>
        <taxon>Spiralia</taxon>
        <taxon>Lophotrochozoa</taxon>
        <taxon>Mollusca</taxon>
        <taxon>Bivalvia</taxon>
        <taxon>Autobranchia</taxon>
        <taxon>Heteroconchia</taxon>
        <taxon>Palaeoheterodonta</taxon>
        <taxon>Unionida</taxon>
        <taxon>Unionoidea</taxon>
        <taxon>Unionidae</taxon>
        <taxon>Ambleminae</taxon>
        <taxon>Lampsilini</taxon>
        <taxon>Potamilus</taxon>
    </lineage>
</organism>